<dbReference type="EMBL" id="CAIIXF020000011">
    <property type="protein sequence ID" value="CAH1798832.1"/>
    <property type="molecule type" value="Genomic_DNA"/>
</dbReference>
<dbReference type="Proteomes" id="UP000749559">
    <property type="component" value="Unassembled WGS sequence"/>
</dbReference>
<feature type="compositionally biased region" description="Polar residues" evidence="1">
    <location>
        <begin position="498"/>
        <end position="509"/>
    </location>
</feature>
<keyword evidence="3" id="KW-1185">Reference proteome</keyword>
<evidence type="ECO:0000313" key="3">
    <source>
        <dbReference type="Proteomes" id="UP000749559"/>
    </source>
</evidence>
<feature type="non-terminal residue" evidence="2">
    <location>
        <position position="1"/>
    </location>
</feature>
<comment type="caution">
    <text evidence="2">The sequence shown here is derived from an EMBL/GenBank/DDBJ whole genome shotgun (WGS) entry which is preliminary data.</text>
</comment>
<evidence type="ECO:0000313" key="2">
    <source>
        <dbReference type="EMBL" id="CAH1798832.1"/>
    </source>
</evidence>
<feature type="region of interest" description="Disordered" evidence="1">
    <location>
        <begin position="486"/>
        <end position="509"/>
    </location>
</feature>
<feature type="compositionally biased region" description="Basic and acidic residues" evidence="1">
    <location>
        <begin position="282"/>
        <end position="292"/>
    </location>
</feature>
<accession>A0A8J1XJQ7</accession>
<proteinExistence type="predicted"/>
<name>A0A8J1XJQ7_OWEFU</name>
<feature type="region of interest" description="Disordered" evidence="1">
    <location>
        <begin position="348"/>
        <end position="380"/>
    </location>
</feature>
<protein>
    <submittedName>
        <fullName evidence="2">Uncharacterized protein</fullName>
    </submittedName>
</protein>
<dbReference type="AlphaFoldDB" id="A0A8J1XJQ7"/>
<sequence length="509" mass="58655">MDSNLKANDFAREHIHDSEHKLDNRNDVKTEHTYDEYDMKTDREGIGITMIENNNDLFTEEREQRPDWDNVYVSSKQVPRSRKHAQFISPSNHGLLTEKLESLVHNDIDVKNSEMSFDHTKNEPDYNPMVHIDDTPMDITDHIDTENTHDTELPQNIDNITGHNSNVPIHIDSSQEDPNVLNHNYHLLPQGCYKRKPQHVKFKGDKPKHEFHINQCKIDHVREVDYETAIGISGLNRTIAKNCLPTVDFATSENTGENDISHTTYVHQHAIPTTRALCHVKQQEKVKQEKLKKQPPSKADPLKLRGSSLEGWPLNRKLSPNMQDTFNEEQSQDIGDTTNEENQIYREKFPNKHRTLSKAGSIESPPKKGLAPRKHGPPDYETTIRIRKLRQSDVFQKEALKLLSQDHVALTQDYNETIDDQSKIIEPLNVDKYDNIHRSSTDDPEEQNIDVPNKVYCDHDAFRPPNEFGPPDYDQTMERRDLLMISGSPHKDVKHVSSRPSIPSSLRGV</sequence>
<feature type="region of interest" description="Disordered" evidence="1">
    <location>
        <begin position="282"/>
        <end position="321"/>
    </location>
</feature>
<evidence type="ECO:0000256" key="1">
    <source>
        <dbReference type="SAM" id="MobiDB-lite"/>
    </source>
</evidence>
<feature type="region of interest" description="Disordered" evidence="1">
    <location>
        <begin position="1"/>
        <end position="27"/>
    </location>
</feature>
<feature type="compositionally biased region" description="Basic and acidic residues" evidence="1">
    <location>
        <begin position="9"/>
        <end position="27"/>
    </location>
</feature>
<gene>
    <name evidence="2" type="ORF">OFUS_LOCUS22917</name>
</gene>
<reference evidence="2" key="1">
    <citation type="submission" date="2022-03" db="EMBL/GenBank/DDBJ databases">
        <authorList>
            <person name="Martin C."/>
        </authorList>
    </citation>
    <scope>NUCLEOTIDE SEQUENCE</scope>
</reference>
<organism evidence="2 3">
    <name type="scientific">Owenia fusiformis</name>
    <name type="common">Polychaete worm</name>
    <dbReference type="NCBI Taxonomy" id="6347"/>
    <lineage>
        <taxon>Eukaryota</taxon>
        <taxon>Metazoa</taxon>
        <taxon>Spiralia</taxon>
        <taxon>Lophotrochozoa</taxon>
        <taxon>Annelida</taxon>
        <taxon>Polychaeta</taxon>
        <taxon>Sedentaria</taxon>
        <taxon>Canalipalpata</taxon>
        <taxon>Sabellida</taxon>
        <taxon>Oweniida</taxon>
        <taxon>Oweniidae</taxon>
        <taxon>Owenia</taxon>
    </lineage>
</organism>